<dbReference type="AlphaFoldDB" id="A0A9N9VSU6"/>
<dbReference type="OrthoDB" id="5133689at2759"/>
<dbReference type="Proteomes" id="UP000696573">
    <property type="component" value="Unassembled WGS sequence"/>
</dbReference>
<organism evidence="2 3">
    <name type="scientific">Clonostachys rhizophaga</name>
    <dbReference type="NCBI Taxonomy" id="160324"/>
    <lineage>
        <taxon>Eukaryota</taxon>
        <taxon>Fungi</taxon>
        <taxon>Dikarya</taxon>
        <taxon>Ascomycota</taxon>
        <taxon>Pezizomycotina</taxon>
        <taxon>Sordariomycetes</taxon>
        <taxon>Hypocreomycetidae</taxon>
        <taxon>Hypocreales</taxon>
        <taxon>Bionectriaceae</taxon>
        <taxon>Clonostachys</taxon>
    </lineage>
</organism>
<keyword evidence="1" id="KW-0472">Membrane</keyword>
<evidence type="ECO:0000256" key="1">
    <source>
        <dbReference type="SAM" id="Phobius"/>
    </source>
</evidence>
<feature type="transmembrane region" description="Helical" evidence="1">
    <location>
        <begin position="90"/>
        <end position="111"/>
    </location>
</feature>
<gene>
    <name evidence="2" type="ORF">CRHIZ90672A_00003416</name>
</gene>
<feature type="non-terminal residue" evidence="2">
    <location>
        <position position="1"/>
    </location>
</feature>
<keyword evidence="1" id="KW-0812">Transmembrane</keyword>
<protein>
    <submittedName>
        <fullName evidence="2">Uncharacterized protein</fullName>
    </submittedName>
</protein>
<dbReference type="EMBL" id="CABFNQ020000740">
    <property type="protein sequence ID" value="CAH0030450.1"/>
    <property type="molecule type" value="Genomic_DNA"/>
</dbReference>
<evidence type="ECO:0000313" key="2">
    <source>
        <dbReference type="EMBL" id="CAH0030450.1"/>
    </source>
</evidence>
<reference evidence="2" key="1">
    <citation type="submission" date="2021-10" db="EMBL/GenBank/DDBJ databases">
        <authorList>
            <person name="Piombo E."/>
        </authorList>
    </citation>
    <scope>NUCLEOTIDE SEQUENCE</scope>
</reference>
<keyword evidence="3" id="KW-1185">Reference proteome</keyword>
<proteinExistence type="predicted"/>
<name>A0A9N9VSU6_9HYPO</name>
<evidence type="ECO:0000313" key="3">
    <source>
        <dbReference type="Proteomes" id="UP000696573"/>
    </source>
</evidence>
<comment type="caution">
    <text evidence="2">The sequence shown here is derived from an EMBL/GenBank/DDBJ whole genome shotgun (WGS) entry which is preliminary data.</text>
</comment>
<sequence>ASNATMDDVDPIKRREIEARELRRAILDRLEQYRQLQSLVPSHAIDQQVNPDNAFRLETTRTALLRDLHQLSSMLLSLEKKIDDKRWMKWILPPFLGMIGYFLLMGLYKLPYFRQWTPDRKVNEQGKRRPLFLNLLALLPWITRPLAAFKIFMYERRRMQTTRLQESVDELESQVESGSPFQDDRCLAAKKWDRIPWDECKDVYDRAFLYMSTGL</sequence>
<accession>A0A9N9VSU6</accession>
<feature type="transmembrane region" description="Helical" evidence="1">
    <location>
        <begin position="131"/>
        <end position="153"/>
    </location>
</feature>
<keyword evidence="1" id="KW-1133">Transmembrane helix</keyword>